<keyword evidence="2" id="KW-1133">Transmembrane helix</keyword>
<feature type="compositionally biased region" description="Basic and acidic residues" evidence="1">
    <location>
        <begin position="1"/>
        <end position="16"/>
    </location>
</feature>
<sequence>MSNEHNKPLSRIRSDKNSSWFSPALGASAPKDGRHRPLCVKSAIEINTESLLMLMPWKFIFIIILISSVCTRVEIPSKMSSDSEFDNSAFCMHEMSAQ</sequence>
<feature type="transmembrane region" description="Helical" evidence="2">
    <location>
        <begin position="57"/>
        <end position="75"/>
    </location>
</feature>
<protein>
    <submittedName>
        <fullName evidence="3">Uncharacterized protein</fullName>
    </submittedName>
</protein>
<gene>
    <name evidence="3" type="ORF">NP493_532g01012</name>
</gene>
<keyword evidence="4" id="KW-1185">Reference proteome</keyword>
<keyword evidence="2" id="KW-0472">Membrane</keyword>
<dbReference type="EMBL" id="JAODUO010000531">
    <property type="protein sequence ID" value="KAK2178714.1"/>
    <property type="molecule type" value="Genomic_DNA"/>
</dbReference>
<accession>A0AAD9KW19</accession>
<evidence type="ECO:0000256" key="2">
    <source>
        <dbReference type="SAM" id="Phobius"/>
    </source>
</evidence>
<reference evidence="3" key="1">
    <citation type="journal article" date="2023" name="Mol. Biol. Evol.">
        <title>Third-Generation Sequencing Reveals the Adaptive Role of the Epigenome in Three Deep-Sea Polychaetes.</title>
        <authorList>
            <person name="Perez M."/>
            <person name="Aroh O."/>
            <person name="Sun Y."/>
            <person name="Lan Y."/>
            <person name="Juniper S.K."/>
            <person name="Young C.R."/>
            <person name="Angers B."/>
            <person name="Qian P.Y."/>
        </authorList>
    </citation>
    <scope>NUCLEOTIDE SEQUENCE</scope>
    <source>
        <strain evidence="3">R07B-5</strain>
    </source>
</reference>
<proteinExistence type="predicted"/>
<keyword evidence="2" id="KW-0812">Transmembrane</keyword>
<feature type="region of interest" description="Disordered" evidence="1">
    <location>
        <begin position="1"/>
        <end position="33"/>
    </location>
</feature>
<evidence type="ECO:0000256" key="1">
    <source>
        <dbReference type="SAM" id="MobiDB-lite"/>
    </source>
</evidence>
<dbReference type="Proteomes" id="UP001209878">
    <property type="component" value="Unassembled WGS sequence"/>
</dbReference>
<dbReference type="AlphaFoldDB" id="A0AAD9KW19"/>
<evidence type="ECO:0000313" key="3">
    <source>
        <dbReference type="EMBL" id="KAK2178714.1"/>
    </source>
</evidence>
<name>A0AAD9KW19_RIDPI</name>
<comment type="caution">
    <text evidence="3">The sequence shown here is derived from an EMBL/GenBank/DDBJ whole genome shotgun (WGS) entry which is preliminary data.</text>
</comment>
<organism evidence="3 4">
    <name type="scientific">Ridgeia piscesae</name>
    <name type="common">Tubeworm</name>
    <dbReference type="NCBI Taxonomy" id="27915"/>
    <lineage>
        <taxon>Eukaryota</taxon>
        <taxon>Metazoa</taxon>
        <taxon>Spiralia</taxon>
        <taxon>Lophotrochozoa</taxon>
        <taxon>Annelida</taxon>
        <taxon>Polychaeta</taxon>
        <taxon>Sedentaria</taxon>
        <taxon>Canalipalpata</taxon>
        <taxon>Sabellida</taxon>
        <taxon>Siboglinidae</taxon>
        <taxon>Ridgeia</taxon>
    </lineage>
</organism>
<evidence type="ECO:0000313" key="4">
    <source>
        <dbReference type="Proteomes" id="UP001209878"/>
    </source>
</evidence>